<sequence>MKRNYIVNISAVLLLSACGQGPQPAAHDHQHMQAEKPDTSLAPLLQPVNEQVLSQVGAVQPEKAHSIVLKEIKGTVVYDTRSETGIASRVSGRIEKLYIKYNYQPVKKGQLIMQVYAPDLVAAQRELLFIQAANDNPSLLEGAKQRLLLMGMNAQQLAQVMQTRQPLYRVNVYSNASGYIIDKAAQPAPASVTAAPPVGDNMGMGAATPATAAAPVANTPVLLREGQYVNAGENLFTIYKADKLVGEFALEPVTASYISKGQSLVLQSASGNGDGITGTVGLIQPVFRNGENFTLVRVYLQGQPFNAGTLLTARIPITVSGGWWLPAAAVLQLGSRSVIFKQEGTVYRPVPVTTGLREKGQVQVLDSIAGWNIARNAYFLVDSESFIKVKE</sequence>
<dbReference type="AlphaFoldDB" id="A0A5B2VLR1"/>
<dbReference type="InterPro" id="IPR058791">
    <property type="entry name" value="3HB_CusB"/>
</dbReference>
<accession>A0A5B2VLR1</accession>
<dbReference type="InterPro" id="IPR051909">
    <property type="entry name" value="MFP_Cation_Efflux"/>
</dbReference>
<dbReference type="RefSeq" id="WP_149840441.1">
    <property type="nucleotide sequence ID" value="NZ_VUOC01000004.1"/>
</dbReference>
<dbReference type="GO" id="GO:0015679">
    <property type="term" value="P:plasma membrane copper ion transport"/>
    <property type="evidence" value="ECO:0007669"/>
    <property type="project" value="TreeGrafter"/>
</dbReference>
<dbReference type="PANTHER" id="PTHR30097:SF4">
    <property type="entry name" value="SLR6042 PROTEIN"/>
    <property type="match status" value="1"/>
</dbReference>
<dbReference type="PROSITE" id="PS51257">
    <property type="entry name" value="PROKAR_LIPOPROTEIN"/>
    <property type="match status" value="1"/>
</dbReference>
<dbReference type="EMBL" id="VUOC01000004">
    <property type="protein sequence ID" value="KAA2239262.1"/>
    <property type="molecule type" value="Genomic_DNA"/>
</dbReference>
<gene>
    <name evidence="3" type="ORF">F0L74_23945</name>
</gene>
<dbReference type="Gene3D" id="2.40.420.20">
    <property type="match status" value="1"/>
</dbReference>
<evidence type="ECO:0000256" key="1">
    <source>
        <dbReference type="ARBA" id="ARBA00022448"/>
    </source>
</evidence>
<reference evidence="3 4" key="2">
    <citation type="submission" date="2019-09" db="EMBL/GenBank/DDBJ databases">
        <authorList>
            <person name="Jin C."/>
        </authorList>
    </citation>
    <scope>NUCLEOTIDE SEQUENCE [LARGE SCALE GENOMIC DNA]</scope>
    <source>
        <strain evidence="3 4">BN140078</strain>
    </source>
</reference>
<dbReference type="Pfam" id="PF25869">
    <property type="entry name" value="3HB_CusB"/>
    <property type="match status" value="1"/>
</dbReference>
<keyword evidence="1" id="KW-0813">Transport</keyword>
<evidence type="ECO:0000313" key="4">
    <source>
        <dbReference type="Proteomes" id="UP000324611"/>
    </source>
</evidence>
<dbReference type="GO" id="GO:0030313">
    <property type="term" value="C:cell envelope"/>
    <property type="evidence" value="ECO:0007669"/>
    <property type="project" value="TreeGrafter"/>
</dbReference>
<keyword evidence="4" id="KW-1185">Reference proteome</keyword>
<comment type="caution">
    <text evidence="3">The sequence shown here is derived from an EMBL/GenBank/DDBJ whole genome shotgun (WGS) entry which is preliminary data.</text>
</comment>
<reference evidence="3 4" key="1">
    <citation type="submission" date="2019-09" db="EMBL/GenBank/DDBJ databases">
        <title>Chitinophaga ginsengihumi sp. nov., isolated from soil of ginseng rhizosphere.</title>
        <authorList>
            <person name="Lee J."/>
        </authorList>
    </citation>
    <scope>NUCLEOTIDE SEQUENCE [LARGE SCALE GENOMIC DNA]</scope>
    <source>
        <strain evidence="3 4">BN140078</strain>
    </source>
</reference>
<dbReference type="Proteomes" id="UP000324611">
    <property type="component" value="Unassembled WGS sequence"/>
</dbReference>
<protein>
    <submittedName>
        <fullName evidence="3">Efflux RND transporter periplasmic adaptor subunit</fullName>
    </submittedName>
</protein>
<evidence type="ECO:0000313" key="3">
    <source>
        <dbReference type="EMBL" id="KAA2239262.1"/>
    </source>
</evidence>
<dbReference type="GO" id="GO:0060003">
    <property type="term" value="P:copper ion export"/>
    <property type="evidence" value="ECO:0007669"/>
    <property type="project" value="TreeGrafter"/>
</dbReference>
<dbReference type="Gene3D" id="6.10.140.730">
    <property type="match status" value="1"/>
</dbReference>
<proteinExistence type="predicted"/>
<evidence type="ECO:0000259" key="2">
    <source>
        <dbReference type="Pfam" id="PF25869"/>
    </source>
</evidence>
<organism evidence="3 4">
    <name type="scientific">Chitinophaga agrisoli</name>
    <dbReference type="NCBI Taxonomy" id="2607653"/>
    <lineage>
        <taxon>Bacteria</taxon>
        <taxon>Pseudomonadati</taxon>
        <taxon>Bacteroidota</taxon>
        <taxon>Chitinophagia</taxon>
        <taxon>Chitinophagales</taxon>
        <taxon>Chitinophagaceae</taxon>
        <taxon>Chitinophaga</taxon>
    </lineage>
</organism>
<feature type="domain" description="CusB-like three alpha-helical bundle" evidence="2">
    <location>
        <begin position="119"/>
        <end position="166"/>
    </location>
</feature>
<dbReference type="PANTHER" id="PTHR30097">
    <property type="entry name" value="CATION EFFLUX SYSTEM PROTEIN CUSB"/>
    <property type="match status" value="1"/>
</dbReference>
<name>A0A5B2VLR1_9BACT</name>